<keyword evidence="4 6" id="KW-1133">Transmembrane helix</keyword>
<feature type="transmembrane region" description="Helical" evidence="6">
    <location>
        <begin position="321"/>
        <end position="342"/>
    </location>
</feature>
<reference evidence="8 10" key="2">
    <citation type="submission" date="2020-02" db="EMBL/GenBank/DDBJ databases">
        <title>The WGS of Modestobacter muralis DSM 100205.</title>
        <authorList>
            <person name="Jiang Z."/>
        </authorList>
    </citation>
    <scope>NUCLEOTIDE SEQUENCE [LARGE SCALE GENOMIC DNA]</scope>
    <source>
        <strain evidence="8 10">DSM 100205</strain>
    </source>
</reference>
<evidence type="ECO:0000256" key="6">
    <source>
        <dbReference type="SAM" id="Phobius"/>
    </source>
</evidence>
<feature type="transmembrane region" description="Helical" evidence="6">
    <location>
        <begin position="253"/>
        <end position="274"/>
    </location>
</feature>
<feature type="transmembrane region" description="Helical" evidence="6">
    <location>
        <begin position="222"/>
        <end position="241"/>
    </location>
</feature>
<proteinExistence type="predicted"/>
<evidence type="ECO:0000256" key="4">
    <source>
        <dbReference type="ARBA" id="ARBA00022989"/>
    </source>
</evidence>
<keyword evidence="2" id="KW-1003">Cell membrane</keyword>
<keyword evidence="3 6" id="KW-0812">Transmembrane</keyword>
<sequence>MRGLLRVLRRPATGALTAQGTQALAGLVLQVAAARSLGAAGLATFALLYGLVVLATAVCSGLVGDSLTVLDRHEPRTRAALLVGATWVCGVAGVGGALLGVLTGVVPPWAGLVLGLATAAFIAEDALRRLLMATGRFWSLPAVDGTSLLLALGTLGLLRTTGALDLTDFLLALLVGQAGAALVAWPLLPAHERPRGPWRGPALRVVAAFGVWRAAAQAIRPALLTVLRLLVVAVAGAAAYGPLEAARVYTAPTLVLVAGLGSWLLPHFVALQAAGPAAGLRYADRAAAGLALAVAGLGGAAVLVLPWLGPALTGGDYPVPVGAVVGWTAYAVASAVLLPYSGLASVHRRQRRVLALRSLELLSLVAVLALVLLVPGGAGWAPAALALGPLLAAVAVRRLVLVPLLSPRAEAGTTAAPVPA</sequence>
<dbReference type="PANTHER" id="PTHR30250">
    <property type="entry name" value="PST FAMILY PREDICTED COLANIC ACID TRANSPORTER"/>
    <property type="match status" value="1"/>
</dbReference>
<dbReference type="PANTHER" id="PTHR30250:SF11">
    <property type="entry name" value="O-ANTIGEN TRANSPORTER-RELATED"/>
    <property type="match status" value="1"/>
</dbReference>
<dbReference type="AlphaFoldDB" id="A0A6P0H7B3"/>
<reference evidence="7 9" key="1">
    <citation type="submission" date="2020-01" db="EMBL/GenBank/DDBJ databases">
        <title>the WGS Modestobacter muralis CPCC 204518.</title>
        <authorList>
            <person name="Jiang Z."/>
        </authorList>
    </citation>
    <scope>NUCLEOTIDE SEQUENCE [LARGE SCALE GENOMIC DNA]</scope>
    <source>
        <strain evidence="7 9">DSM 100205</strain>
    </source>
</reference>
<evidence type="ECO:0000313" key="7">
    <source>
        <dbReference type="EMBL" id="NEK94850.1"/>
    </source>
</evidence>
<feature type="transmembrane region" description="Helical" evidence="6">
    <location>
        <begin position="380"/>
        <end position="400"/>
    </location>
</feature>
<evidence type="ECO:0000256" key="3">
    <source>
        <dbReference type="ARBA" id="ARBA00022692"/>
    </source>
</evidence>
<name>A0A6P0H7B3_9ACTN</name>
<dbReference type="EMBL" id="JAAGWB010000035">
    <property type="protein sequence ID" value="NEN51738.1"/>
    <property type="molecule type" value="Genomic_DNA"/>
</dbReference>
<feature type="transmembrane region" description="Helical" evidence="6">
    <location>
        <begin position="169"/>
        <end position="188"/>
    </location>
</feature>
<comment type="subcellular location">
    <subcellularLocation>
        <location evidence="1">Cell membrane</location>
        <topology evidence="1">Multi-pass membrane protein</topology>
    </subcellularLocation>
</comment>
<dbReference type="InterPro" id="IPR050833">
    <property type="entry name" value="Poly_Biosynth_Transport"/>
</dbReference>
<dbReference type="Proteomes" id="UP000468828">
    <property type="component" value="Unassembled WGS sequence"/>
</dbReference>
<accession>A0A6P0H7B3</accession>
<evidence type="ECO:0000256" key="1">
    <source>
        <dbReference type="ARBA" id="ARBA00004651"/>
    </source>
</evidence>
<dbReference type="EMBL" id="JAAGWH010000033">
    <property type="protein sequence ID" value="NEK94850.1"/>
    <property type="molecule type" value="Genomic_DNA"/>
</dbReference>
<feature type="transmembrane region" description="Helical" evidence="6">
    <location>
        <begin position="139"/>
        <end position="157"/>
    </location>
</feature>
<feature type="transmembrane region" description="Helical" evidence="6">
    <location>
        <begin position="79"/>
        <end position="102"/>
    </location>
</feature>
<dbReference type="RefSeq" id="WP_163611419.1">
    <property type="nucleotide sequence ID" value="NZ_JAAGWB010000035.1"/>
</dbReference>
<keyword evidence="5 6" id="KW-0472">Membrane</keyword>
<evidence type="ECO:0000313" key="9">
    <source>
        <dbReference type="Proteomes" id="UP000468828"/>
    </source>
</evidence>
<feature type="transmembrane region" description="Helical" evidence="6">
    <location>
        <begin position="108"/>
        <end position="127"/>
    </location>
</feature>
<dbReference type="Proteomes" id="UP000471152">
    <property type="component" value="Unassembled WGS sequence"/>
</dbReference>
<feature type="transmembrane region" description="Helical" evidence="6">
    <location>
        <begin position="286"/>
        <end position="309"/>
    </location>
</feature>
<dbReference type="GO" id="GO:0005886">
    <property type="term" value="C:plasma membrane"/>
    <property type="evidence" value="ECO:0007669"/>
    <property type="project" value="UniProtKB-SubCell"/>
</dbReference>
<protein>
    <recommendedName>
        <fullName evidence="11">Oligosaccharide flippase family protein</fullName>
    </recommendedName>
</protein>
<evidence type="ECO:0008006" key="11">
    <source>
        <dbReference type="Google" id="ProtNLM"/>
    </source>
</evidence>
<organism evidence="8 10">
    <name type="scientific">Modestobacter muralis</name>
    <dbReference type="NCBI Taxonomy" id="1608614"/>
    <lineage>
        <taxon>Bacteria</taxon>
        <taxon>Bacillati</taxon>
        <taxon>Actinomycetota</taxon>
        <taxon>Actinomycetes</taxon>
        <taxon>Geodermatophilales</taxon>
        <taxon>Geodermatophilaceae</taxon>
        <taxon>Modestobacter</taxon>
    </lineage>
</organism>
<evidence type="ECO:0000256" key="5">
    <source>
        <dbReference type="ARBA" id="ARBA00023136"/>
    </source>
</evidence>
<keyword evidence="9" id="KW-1185">Reference proteome</keyword>
<evidence type="ECO:0000256" key="2">
    <source>
        <dbReference type="ARBA" id="ARBA00022475"/>
    </source>
</evidence>
<gene>
    <name evidence="8" type="ORF">G3R41_12465</name>
    <name evidence="7" type="ORF">GCU67_11810</name>
</gene>
<evidence type="ECO:0000313" key="8">
    <source>
        <dbReference type="EMBL" id="NEN51738.1"/>
    </source>
</evidence>
<evidence type="ECO:0000313" key="10">
    <source>
        <dbReference type="Proteomes" id="UP000471152"/>
    </source>
</evidence>
<feature type="transmembrane region" description="Helical" evidence="6">
    <location>
        <begin position="354"/>
        <end position="374"/>
    </location>
</feature>
<comment type="caution">
    <text evidence="8">The sequence shown here is derived from an EMBL/GenBank/DDBJ whole genome shotgun (WGS) entry which is preliminary data.</text>
</comment>
<feature type="transmembrane region" description="Helical" evidence="6">
    <location>
        <begin position="44"/>
        <end position="67"/>
    </location>
</feature>